<dbReference type="InterPro" id="IPR001867">
    <property type="entry name" value="OmpR/PhoB-type_DNA-bd"/>
</dbReference>
<dbReference type="Gene3D" id="1.25.40.10">
    <property type="entry name" value="Tetratricopeptide repeat domain"/>
    <property type="match status" value="1"/>
</dbReference>
<dbReference type="Proteomes" id="UP000533598">
    <property type="component" value="Unassembled WGS sequence"/>
</dbReference>
<dbReference type="InterPro" id="IPR016032">
    <property type="entry name" value="Sig_transdc_resp-reg_C-effctor"/>
</dbReference>
<dbReference type="SMART" id="SM00862">
    <property type="entry name" value="Trans_reg_C"/>
    <property type="match status" value="1"/>
</dbReference>
<dbReference type="GO" id="GO:0006355">
    <property type="term" value="P:regulation of DNA-templated transcription"/>
    <property type="evidence" value="ECO:0007669"/>
    <property type="project" value="InterPro"/>
</dbReference>
<comment type="similarity">
    <text evidence="1">Belongs to the AfsR/DnrI/RedD regulatory family.</text>
</comment>
<dbReference type="GO" id="GO:0000160">
    <property type="term" value="P:phosphorelay signal transduction system"/>
    <property type="evidence" value="ECO:0007669"/>
    <property type="project" value="InterPro"/>
</dbReference>
<dbReference type="SUPFAM" id="SSF52540">
    <property type="entry name" value="P-loop containing nucleoside triphosphate hydrolases"/>
    <property type="match status" value="1"/>
</dbReference>
<dbReference type="Pfam" id="PF03704">
    <property type="entry name" value="BTAD"/>
    <property type="match status" value="1"/>
</dbReference>
<dbReference type="EMBL" id="JACHMH010000001">
    <property type="protein sequence ID" value="MBB4679880.1"/>
    <property type="molecule type" value="Genomic_DNA"/>
</dbReference>
<reference evidence="8 9" key="1">
    <citation type="submission" date="2020-08" db="EMBL/GenBank/DDBJ databases">
        <title>Sequencing the genomes of 1000 actinobacteria strains.</title>
        <authorList>
            <person name="Klenk H.-P."/>
        </authorList>
    </citation>
    <scope>NUCLEOTIDE SEQUENCE [LARGE SCALE GENOMIC DNA]</scope>
    <source>
        <strain evidence="8 9">DSM 44230</strain>
    </source>
</reference>
<dbReference type="PANTHER" id="PTHR35807">
    <property type="entry name" value="TRANSCRIPTIONAL REGULATOR REDD-RELATED"/>
    <property type="match status" value="1"/>
</dbReference>
<dbReference type="GO" id="GO:0043531">
    <property type="term" value="F:ADP binding"/>
    <property type="evidence" value="ECO:0007669"/>
    <property type="project" value="InterPro"/>
</dbReference>
<evidence type="ECO:0000256" key="4">
    <source>
        <dbReference type="ARBA" id="ARBA00023163"/>
    </source>
</evidence>
<dbReference type="InterPro" id="IPR051677">
    <property type="entry name" value="AfsR-DnrI-RedD_regulator"/>
</dbReference>
<dbReference type="CDD" id="cd15831">
    <property type="entry name" value="BTAD"/>
    <property type="match status" value="1"/>
</dbReference>
<dbReference type="InterPro" id="IPR049945">
    <property type="entry name" value="AAA_22"/>
</dbReference>
<evidence type="ECO:0000313" key="9">
    <source>
        <dbReference type="Proteomes" id="UP000533598"/>
    </source>
</evidence>
<dbReference type="Pfam" id="PF00486">
    <property type="entry name" value="Trans_reg_C"/>
    <property type="match status" value="1"/>
</dbReference>
<evidence type="ECO:0000256" key="2">
    <source>
        <dbReference type="ARBA" id="ARBA00023015"/>
    </source>
</evidence>
<dbReference type="RefSeq" id="WP_185005579.1">
    <property type="nucleotide sequence ID" value="NZ_BAAAUI010000017.1"/>
</dbReference>
<dbReference type="AlphaFoldDB" id="A0A7W7FWB3"/>
<evidence type="ECO:0000256" key="5">
    <source>
        <dbReference type="PROSITE-ProRule" id="PRU01091"/>
    </source>
</evidence>
<dbReference type="InterPro" id="IPR036388">
    <property type="entry name" value="WH-like_DNA-bd_sf"/>
</dbReference>
<keyword evidence="3 5" id="KW-0238">DNA-binding</keyword>
<organism evidence="8 9">
    <name type="scientific">Crossiella cryophila</name>
    <dbReference type="NCBI Taxonomy" id="43355"/>
    <lineage>
        <taxon>Bacteria</taxon>
        <taxon>Bacillati</taxon>
        <taxon>Actinomycetota</taxon>
        <taxon>Actinomycetes</taxon>
        <taxon>Pseudonocardiales</taxon>
        <taxon>Pseudonocardiaceae</taxon>
        <taxon>Crossiella</taxon>
    </lineage>
</organism>
<dbReference type="PRINTS" id="PR00364">
    <property type="entry name" value="DISEASERSIST"/>
</dbReference>
<dbReference type="InterPro" id="IPR011990">
    <property type="entry name" value="TPR-like_helical_dom_sf"/>
</dbReference>
<accession>A0A7W7FWB3</accession>
<feature type="region of interest" description="Disordered" evidence="6">
    <location>
        <begin position="301"/>
        <end position="320"/>
    </location>
</feature>
<dbReference type="PANTHER" id="PTHR35807:SF1">
    <property type="entry name" value="TRANSCRIPTIONAL REGULATOR REDD"/>
    <property type="match status" value="1"/>
</dbReference>
<dbReference type="Gene3D" id="1.10.10.10">
    <property type="entry name" value="Winged helix-like DNA-binding domain superfamily/Winged helix DNA-binding domain"/>
    <property type="match status" value="1"/>
</dbReference>
<dbReference type="SUPFAM" id="SSF46894">
    <property type="entry name" value="C-terminal effector domain of the bipartite response regulators"/>
    <property type="match status" value="1"/>
</dbReference>
<feature type="DNA-binding region" description="OmpR/PhoB-type" evidence="5">
    <location>
        <begin position="36"/>
        <end position="140"/>
    </location>
</feature>
<proteinExistence type="inferred from homology"/>
<comment type="caution">
    <text evidence="8">The sequence shown here is derived from an EMBL/GenBank/DDBJ whole genome shotgun (WGS) entry which is preliminary data.</text>
</comment>
<evidence type="ECO:0000256" key="3">
    <source>
        <dbReference type="ARBA" id="ARBA00023125"/>
    </source>
</evidence>
<dbReference type="Pfam" id="PF13401">
    <property type="entry name" value="AAA_22"/>
    <property type="match status" value="1"/>
</dbReference>
<keyword evidence="2" id="KW-0805">Transcription regulation</keyword>
<sequence length="645" mass="69480">MTLEHGSLTRRSGEVLREGRAEVGARRELVRPRGGTPPRGRKPLRLNILGPLTVYQAHRPVDIGPLKQRCLLGLLALQPDRVVTRDEIIDVLWGVNPPRTCAGLVHSYVSRLRRGLQPGREGRARGSVITAVRDGYRMPVEAGQLDLLEFDELVHHAERAAEDAGAALELFDSALHRWRGPVLVDLGPRLRQHPAAIALSQRRLAALLTYTDLSIALGRHEPAVERLRPLVHDEPLHEGLHARLMLALAGCGRQAEALRLFTEIRARLAEELGVGPGAEIQEAHLRVLRGELPLPPVTVSRATPRDPGAPVPTQLPSDTPGLAGRDRYLAQLDAFLAGAENIGAGTVNAAAIVGAAGVGKTTLAVHWAHRASGRFPDGQLFVNLHGNAPVSASRVLARFLRALGVPADEVPAEADEAAALYRTLLASRKVLVLLDNAAHPAQIRPLLPGSPSCFVVITSRHRLGSLAASDGAHLLNLDVLSPVDSLRALARMLGPDRVRAEPKAAAELTRLCAHLPLALSAAAANLVNHPHHRIADYVLALHNGNRLAALEVDSDQHLSLRAAFDHSYGTLDLATQRLFRRLSLVHGGFSGETVAALIDGTSHDADHMLDRLAAQHLIRAAPAGSYTLDDLLRLYATERAQAEDP</sequence>
<gene>
    <name evidence="8" type="ORF">HNR67_005998</name>
</gene>
<protein>
    <submittedName>
        <fullName evidence="8">DNA-binding SARP family transcriptional activator</fullName>
    </submittedName>
</protein>
<dbReference type="PROSITE" id="PS51755">
    <property type="entry name" value="OMPR_PHOB"/>
    <property type="match status" value="1"/>
</dbReference>
<dbReference type="Gene3D" id="3.40.50.300">
    <property type="entry name" value="P-loop containing nucleotide triphosphate hydrolases"/>
    <property type="match status" value="1"/>
</dbReference>
<dbReference type="GO" id="GO:0003677">
    <property type="term" value="F:DNA binding"/>
    <property type="evidence" value="ECO:0007669"/>
    <property type="project" value="UniProtKB-UniRule"/>
</dbReference>
<evidence type="ECO:0000259" key="7">
    <source>
        <dbReference type="PROSITE" id="PS51755"/>
    </source>
</evidence>
<dbReference type="InterPro" id="IPR005158">
    <property type="entry name" value="BTAD"/>
</dbReference>
<evidence type="ECO:0000256" key="6">
    <source>
        <dbReference type="SAM" id="MobiDB-lite"/>
    </source>
</evidence>
<name>A0A7W7FWB3_9PSEU</name>
<feature type="domain" description="OmpR/PhoB-type" evidence="7">
    <location>
        <begin position="36"/>
        <end position="140"/>
    </location>
</feature>
<evidence type="ECO:0000256" key="1">
    <source>
        <dbReference type="ARBA" id="ARBA00005820"/>
    </source>
</evidence>
<keyword evidence="9" id="KW-1185">Reference proteome</keyword>
<dbReference type="InterPro" id="IPR027417">
    <property type="entry name" value="P-loop_NTPase"/>
</dbReference>
<keyword evidence="4" id="KW-0804">Transcription</keyword>
<dbReference type="SUPFAM" id="SSF48452">
    <property type="entry name" value="TPR-like"/>
    <property type="match status" value="1"/>
</dbReference>
<evidence type="ECO:0000313" key="8">
    <source>
        <dbReference type="EMBL" id="MBB4679880.1"/>
    </source>
</evidence>
<dbReference type="SMART" id="SM01043">
    <property type="entry name" value="BTAD"/>
    <property type="match status" value="1"/>
</dbReference>